<proteinExistence type="predicted"/>
<dbReference type="Proteomes" id="UP000178869">
    <property type="component" value="Unassembled WGS sequence"/>
</dbReference>
<reference evidence="1 2" key="1">
    <citation type="journal article" date="2016" name="Nat. Commun.">
        <title>Thousands of microbial genomes shed light on interconnected biogeochemical processes in an aquifer system.</title>
        <authorList>
            <person name="Anantharaman K."/>
            <person name="Brown C.T."/>
            <person name="Hug L.A."/>
            <person name="Sharon I."/>
            <person name="Castelle C.J."/>
            <person name="Probst A.J."/>
            <person name="Thomas B.C."/>
            <person name="Singh A."/>
            <person name="Wilkins M.J."/>
            <person name="Karaoz U."/>
            <person name="Brodie E.L."/>
            <person name="Williams K.H."/>
            <person name="Hubbard S.S."/>
            <person name="Banfield J.F."/>
        </authorList>
    </citation>
    <scope>NUCLEOTIDE SEQUENCE [LARGE SCALE GENOMIC DNA]</scope>
</reference>
<comment type="caution">
    <text evidence="1">The sequence shown here is derived from an EMBL/GenBank/DDBJ whole genome shotgun (WGS) entry which is preliminary data.</text>
</comment>
<accession>A0A1G2PCF4</accession>
<dbReference type="AlphaFoldDB" id="A0A1G2PCF4"/>
<name>A0A1G2PCF4_9BACT</name>
<evidence type="ECO:0000313" key="1">
    <source>
        <dbReference type="EMBL" id="OHA45973.1"/>
    </source>
</evidence>
<protein>
    <submittedName>
        <fullName evidence="1">Uncharacterized protein</fullName>
    </submittedName>
</protein>
<organism evidence="1 2">
    <name type="scientific">Candidatus Terrybacteria bacterium RIFCSPHIGHO2_01_FULL_43_35</name>
    <dbReference type="NCBI Taxonomy" id="1802361"/>
    <lineage>
        <taxon>Bacteria</taxon>
        <taxon>Candidatus Terryibacteriota</taxon>
    </lineage>
</organism>
<dbReference type="EMBL" id="MHSR01000024">
    <property type="protein sequence ID" value="OHA45973.1"/>
    <property type="molecule type" value="Genomic_DNA"/>
</dbReference>
<gene>
    <name evidence="1" type="ORF">A2828_00950</name>
</gene>
<evidence type="ECO:0000313" key="2">
    <source>
        <dbReference type="Proteomes" id="UP000178869"/>
    </source>
</evidence>
<sequence>MDSSFKRNIPSGAVSQSLAEAERAWRRALSFAKRSRIRFASARNLSINKAVPANLEQALRPLTECGHTARRARLSESASASLGRETRLCETAPKVKHCTSAVNFRLAFLRLYSKNYNGILPT</sequence>